<keyword evidence="2" id="KW-1185">Reference proteome</keyword>
<sequence>MSAGCMHCTLGASVRKIRATRSLSRIPRNNVSSTLDAGQVIQSTTPSIRSMPPKKRDKEINLSGKMNIPEAITMPVVAATPKIPERLIKVSRQRTFDINTEPKNCCQVDSKLQNM</sequence>
<reference evidence="2" key="1">
    <citation type="journal article" date="2009" name="Nature">
        <title>Genome sequence and analysis of the Irish potato famine pathogen Phytophthora infestans.</title>
        <authorList>
            <consortium name="The Broad Institute Genome Sequencing Platform"/>
            <person name="Haas B.J."/>
            <person name="Kamoun S."/>
            <person name="Zody M.C."/>
            <person name="Jiang R.H."/>
            <person name="Handsaker R.E."/>
            <person name="Cano L.M."/>
            <person name="Grabherr M."/>
            <person name="Kodira C.D."/>
            <person name="Raffaele S."/>
            <person name="Torto-Alalibo T."/>
            <person name="Bozkurt T.O."/>
            <person name="Ah-Fong A.M."/>
            <person name="Alvarado L."/>
            <person name="Anderson V.L."/>
            <person name="Armstrong M.R."/>
            <person name="Avrova A."/>
            <person name="Baxter L."/>
            <person name="Beynon J."/>
            <person name="Boevink P.C."/>
            <person name="Bollmann S.R."/>
            <person name="Bos J.I."/>
            <person name="Bulone V."/>
            <person name="Cai G."/>
            <person name="Cakir C."/>
            <person name="Carrington J.C."/>
            <person name="Chawner M."/>
            <person name="Conti L."/>
            <person name="Costanzo S."/>
            <person name="Ewan R."/>
            <person name="Fahlgren N."/>
            <person name="Fischbach M.A."/>
            <person name="Fugelstad J."/>
            <person name="Gilroy E.M."/>
            <person name="Gnerre S."/>
            <person name="Green P.J."/>
            <person name="Grenville-Briggs L.J."/>
            <person name="Griffith J."/>
            <person name="Grunwald N.J."/>
            <person name="Horn K."/>
            <person name="Horner N.R."/>
            <person name="Hu C.H."/>
            <person name="Huitema E."/>
            <person name="Jeong D.H."/>
            <person name="Jones A.M."/>
            <person name="Jones J.D."/>
            <person name="Jones R.W."/>
            <person name="Karlsson E.K."/>
            <person name="Kunjeti S.G."/>
            <person name="Lamour K."/>
            <person name="Liu Z."/>
            <person name="Ma L."/>
            <person name="Maclean D."/>
            <person name="Chibucos M.C."/>
            <person name="McDonald H."/>
            <person name="McWalters J."/>
            <person name="Meijer H.J."/>
            <person name="Morgan W."/>
            <person name="Morris P.F."/>
            <person name="Munro C.A."/>
            <person name="O'Neill K."/>
            <person name="Ospina-Giraldo M."/>
            <person name="Pinzon A."/>
            <person name="Pritchard L."/>
            <person name="Ramsahoye B."/>
            <person name="Ren Q."/>
            <person name="Restrepo S."/>
            <person name="Roy S."/>
            <person name="Sadanandom A."/>
            <person name="Savidor A."/>
            <person name="Schornack S."/>
            <person name="Schwartz D.C."/>
            <person name="Schumann U.D."/>
            <person name="Schwessinger B."/>
            <person name="Seyer L."/>
            <person name="Sharpe T."/>
            <person name="Silvar C."/>
            <person name="Song J."/>
            <person name="Studholme D.J."/>
            <person name="Sykes S."/>
            <person name="Thines M."/>
            <person name="van de Vondervoort P.J."/>
            <person name="Phuntumart V."/>
            <person name="Wawra S."/>
            <person name="Weide R."/>
            <person name="Win J."/>
            <person name="Young C."/>
            <person name="Zhou S."/>
            <person name="Fry W."/>
            <person name="Meyers B.C."/>
            <person name="van West P."/>
            <person name="Ristaino J."/>
            <person name="Govers F."/>
            <person name="Birch P.R."/>
            <person name="Whisson S.C."/>
            <person name="Judelson H.S."/>
            <person name="Nusbaum C."/>
        </authorList>
    </citation>
    <scope>NUCLEOTIDE SEQUENCE [LARGE SCALE GENOMIC DNA]</scope>
    <source>
        <strain evidence="2">T30-4</strain>
    </source>
</reference>
<name>D0MXP0_PHYIT</name>
<dbReference type="HOGENOM" id="CLU_2113716_0_0_1"/>
<organism evidence="1 2">
    <name type="scientific">Phytophthora infestans (strain T30-4)</name>
    <name type="common">Potato late blight agent</name>
    <dbReference type="NCBI Taxonomy" id="403677"/>
    <lineage>
        <taxon>Eukaryota</taxon>
        <taxon>Sar</taxon>
        <taxon>Stramenopiles</taxon>
        <taxon>Oomycota</taxon>
        <taxon>Peronosporomycetes</taxon>
        <taxon>Peronosporales</taxon>
        <taxon>Peronosporaceae</taxon>
        <taxon>Phytophthora</taxon>
    </lineage>
</organism>
<dbReference type="VEuPathDB" id="FungiDB:PITG_02994"/>
<dbReference type="GeneID" id="9477375"/>
<dbReference type="Proteomes" id="UP000006643">
    <property type="component" value="Unassembled WGS sequence"/>
</dbReference>
<accession>D0MXP0</accession>
<dbReference type="InParanoid" id="D0MXP0"/>
<dbReference type="RefSeq" id="XP_002907839.1">
    <property type="nucleotide sequence ID" value="XM_002907793.1"/>
</dbReference>
<dbReference type="EMBL" id="DS028120">
    <property type="protein sequence ID" value="EEY64403.1"/>
    <property type="molecule type" value="Genomic_DNA"/>
</dbReference>
<dbReference type="KEGG" id="pif:PITG_02994"/>
<protein>
    <submittedName>
        <fullName evidence="1">Uncharacterized protein</fullName>
    </submittedName>
</protein>
<dbReference type="AlphaFoldDB" id="D0MXP0"/>
<evidence type="ECO:0000313" key="1">
    <source>
        <dbReference type="EMBL" id="EEY64403.1"/>
    </source>
</evidence>
<gene>
    <name evidence="1" type="ORF">PITG_02994</name>
</gene>
<proteinExistence type="predicted"/>
<evidence type="ECO:0000313" key="2">
    <source>
        <dbReference type="Proteomes" id="UP000006643"/>
    </source>
</evidence>